<sequence>MLGDTTQVGMAQGALAPAGKRRPRAARLGAALAALYALLGAALLTACTGTAEPGNPVLLIVGQGDAEASEVVLIEDTFAVRGATPDRFAFVAGSARPLPAPAVAYDVVDRTTTRRELVVLSRGAAQAGSAPAQLTFFALSGLNAANPEAFTQTRQLELGELEILPNLPTPSFCPVDVQVTHNGLYAAVLNNPQVCGGNAINASVDILDLAGGRLVERVAGGVLPAGLFLNQTPAEDLLLFATAAPGRINVQALTMPRPGATFGPGDSLEQRALTTLQVRLQQGALQDVGVASGAPAGGAPARLVALFDEALISVPDYLGAAPQPDAPIATPTGNRQLIRDDTLRTPATLILGAPQSNRFTLVPPPQQGAAPVPVNGFVRAEAAVIQESAGAGSGFVYFASSLSGAQLSVFDLRGYREGSALSAVPFAVPEITQPSFVTWVQAAPSLPSAP</sequence>
<feature type="transmembrane region" description="Helical" evidence="1">
    <location>
        <begin position="28"/>
        <end position="46"/>
    </location>
</feature>
<evidence type="ECO:0000256" key="1">
    <source>
        <dbReference type="SAM" id="Phobius"/>
    </source>
</evidence>
<dbReference type="EMBL" id="CP002049">
    <property type="protein sequence ID" value="ADI15164.1"/>
    <property type="molecule type" value="Genomic_DNA"/>
</dbReference>
<keyword evidence="1" id="KW-1133">Transmembrane helix</keyword>
<evidence type="ECO:0000313" key="2">
    <source>
        <dbReference type="EMBL" id="ADI15164.1"/>
    </source>
</evidence>
<protein>
    <submittedName>
        <fullName evidence="2">Uncharacterized protein</fullName>
    </submittedName>
</protein>
<proteinExistence type="predicted"/>
<dbReference type="HOGENOM" id="CLU_608244_0_0_0"/>
<keyword evidence="3" id="KW-1185">Reference proteome</keyword>
<keyword evidence="1" id="KW-0472">Membrane</keyword>
<reference evidence="3" key="1">
    <citation type="submission" date="2010-05" db="EMBL/GenBank/DDBJ databases">
        <title>The complete genome of Truepera radiovictris DSM 17093.</title>
        <authorList>
            <consortium name="US DOE Joint Genome Institute (JGI-PGF)"/>
            <person name="Lucas S."/>
            <person name="Copeland A."/>
            <person name="Lapidus A."/>
            <person name="Glavina del Rio T."/>
            <person name="Dalin E."/>
            <person name="Tice H."/>
            <person name="Bruce D."/>
            <person name="Goodwin L."/>
            <person name="Pitluck S."/>
            <person name="Kyrpides N."/>
            <person name="Mavromatis K."/>
            <person name="Ovchinnikova G."/>
            <person name="Munk A.C."/>
            <person name="Detter J.C."/>
            <person name="Han C."/>
            <person name="Tapia R."/>
            <person name="Land M."/>
            <person name="Hauser L."/>
            <person name="Markowitz V."/>
            <person name="Cheng J.-F."/>
            <person name="Hugenholtz P."/>
            <person name="Woyke T."/>
            <person name="Wu D."/>
            <person name="Tindall B."/>
            <person name="Pomrenke H.G."/>
            <person name="Brambilla E."/>
            <person name="Klenk H.-P."/>
            <person name="Eisen J.A."/>
        </authorList>
    </citation>
    <scope>NUCLEOTIDE SEQUENCE [LARGE SCALE GENOMIC DNA]</scope>
    <source>
        <strain evidence="3">DSM 17093 / CIP 108686 / LMG 22925 / RQ-24</strain>
    </source>
</reference>
<dbReference type="AlphaFoldDB" id="D7CR76"/>
<dbReference type="RefSeq" id="WP_013178529.1">
    <property type="nucleotide sequence ID" value="NC_014221.1"/>
</dbReference>
<accession>D7CR76</accession>
<dbReference type="KEGG" id="tra:Trad_2050"/>
<gene>
    <name evidence="2" type="ordered locus">Trad_2050</name>
</gene>
<organism evidence="2 3">
    <name type="scientific">Truepera radiovictrix (strain DSM 17093 / CIP 108686 / LMG 22925 / RQ-24)</name>
    <dbReference type="NCBI Taxonomy" id="649638"/>
    <lineage>
        <taxon>Bacteria</taxon>
        <taxon>Thermotogati</taxon>
        <taxon>Deinococcota</taxon>
        <taxon>Deinococci</taxon>
        <taxon>Trueperales</taxon>
        <taxon>Trueperaceae</taxon>
        <taxon>Truepera</taxon>
    </lineage>
</organism>
<evidence type="ECO:0000313" key="3">
    <source>
        <dbReference type="Proteomes" id="UP000000379"/>
    </source>
</evidence>
<keyword evidence="1" id="KW-0812">Transmembrane</keyword>
<name>D7CR76_TRURR</name>
<reference evidence="2 3" key="2">
    <citation type="journal article" date="2011" name="Stand. Genomic Sci.">
        <title>Complete genome sequence of Truepera radiovictrix type strain (RQ-24).</title>
        <authorList>
            <person name="Ivanova N."/>
            <person name="Rohde C."/>
            <person name="Munk C."/>
            <person name="Nolan M."/>
            <person name="Lucas S."/>
            <person name="Del Rio T.G."/>
            <person name="Tice H."/>
            <person name="Deshpande S."/>
            <person name="Cheng J.F."/>
            <person name="Tapia R."/>
            <person name="Han C."/>
            <person name="Goodwin L."/>
            <person name="Pitluck S."/>
            <person name="Liolios K."/>
            <person name="Mavromatis K."/>
            <person name="Mikhailova N."/>
            <person name="Pati A."/>
            <person name="Chen A."/>
            <person name="Palaniappan K."/>
            <person name="Land M."/>
            <person name="Hauser L."/>
            <person name="Chang Y.J."/>
            <person name="Jeffries C.D."/>
            <person name="Brambilla E."/>
            <person name="Rohde M."/>
            <person name="Goker M."/>
            <person name="Tindall B.J."/>
            <person name="Woyke T."/>
            <person name="Bristow J."/>
            <person name="Eisen J.A."/>
            <person name="Markowitz V."/>
            <person name="Hugenholtz P."/>
            <person name="Kyrpides N.C."/>
            <person name="Klenk H.P."/>
            <person name="Lapidus A."/>
        </authorList>
    </citation>
    <scope>NUCLEOTIDE SEQUENCE [LARGE SCALE GENOMIC DNA]</scope>
    <source>
        <strain evidence="3">DSM 17093 / CIP 108686 / LMG 22925 / RQ-24</strain>
    </source>
</reference>
<dbReference type="Proteomes" id="UP000000379">
    <property type="component" value="Chromosome"/>
</dbReference>